<feature type="binding site" evidence="2">
    <location>
        <position position="162"/>
    </location>
    <ligand>
        <name>Cu cation</name>
        <dbReference type="ChEBI" id="CHEBI:23378"/>
    </ligand>
</feature>
<dbReference type="EMBL" id="VOOR01000025">
    <property type="protein sequence ID" value="TXB62731.1"/>
    <property type="molecule type" value="Genomic_DNA"/>
</dbReference>
<keyword evidence="3" id="KW-1015">Disulfide bond</keyword>
<keyword evidence="4" id="KW-0732">Signal</keyword>
<dbReference type="PANTHER" id="PTHR12151:SF25">
    <property type="entry name" value="LINALOOL DEHYDRATASE_ISOMERASE DOMAIN-CONTAINING PROTEIN"/>
    <property type="match status" value="1"/>
</dbReference>
<organism evidence="5 6">
    <name type="scientific">Phaeodactylibacter luteus</name>
    <dbReference type="NCBI Taxonomy" id="1564516"/>
    <lineage>
        <taxon>Bacteria</taxon>
        <taxon>Pseudomonadati</taxon>
        <taxon>Bacteroidota</taxon>
        <taxon>Saprospiria</taxon>
        <taxon>Saprospirales</taxon>
        <taxon>Haliscomenobacteraceae</taxon>
        <taxon>Phaeodactylibacter</taxon>
    </lineage>
</organism>
<feature type="signal peptide" evidence="4">
    <location>
        <begin position="1"/>
        <end position="25"/>
    </location>
</feature>
<accession>A0A5C6RK35</accession>
<comment type="similarity">
    <text evidence="1">Belongs to the SCO1/2 family.</text>
</comment>
<comment type="caution">
    <text evidence="5">The sequence shown here is derived from an EMBL/GenBank/DDBJ whole genome shotgun (WGS) entry which is preliminary data.</text>
</comment>
<evidence type="ECO:0000313" key="5">
    <source>
        <dbReference type="EMBL" id="TXB62731.1"/>
    </source>
</evidence>
<sequence length="208" mass="23260">MRPFSKLGLALSLLLLFSTACQQQAELPILSPKDDRGSFLPVPDFSFVNQDSMPVSRATFAGKAYVADFFFTSCPTICPVMAQQMLRIQRHFSGDSRLLLLSHTIDPGRDTVPRLKTYAENLGAIPGKWHFVTGDKDSLYDMADDYYNLVVEDQNLPDGFDHSGRFTLVGPKGYIRSYCNGTSPEEVGQFIKDIETLLHEMEDATAQH</sequence>
<feature type="binding site" evidence="2">
    <location>
        <position position="74"/>
    </location>
    <ligand>
        <name>Cu cation</name>
        <dbReference type="ChEBI" id="CHEBI:23378"/>
    </ligand>
</feature>
<feature type="chain" id="PRO_5022730138" evidence="4">
    <location>
        <begin position="26"/>
        <end position="208"/>
    </location>
</feature>
<dbReference type="CDD" id="cd02968">
    <property type="entry name" value="SCO"/>
    <property type="match status" value="1"/>
</dbReference>
<proteinExistence type="inferred from homology"/>
<evidence type="ECO:0000256" key="3">
    <source>
        <dbReference type="PIRSR" id="PIRSR603782-2"/>
    </source>
</evidence>
<feature type="disulfide bond" description="Redox-active" evidence="3">
    <location>
        <begin position="74"/>
        <end position="78"/>
    </location>
</feature>
<keyword evidence="2" id="KW-0479">Metal-binding</keyword>
<evidence type="ECO:0000256" key="1">
    <source>
        <dbReference type="ARBA" id="ARBA00010996"/>
    </source>
</evidence>
<dbReference type="PANTHER" id="PTHR12151">
    <property type="entry name" value="ELECTRON TRANSPORT PROTIN SCO1/SENC FAMILY MEMBER"/>
    <property type="match status" value="1"/>
</dbReference>
<gene>
    <name evidence="5" type="ORF">FRY97_12705</name>
</gene>
<protein>
    <submittedName>
        <fullName evidence="5">SCO family protein</fullName>
    </submittedName>
</protein>
<dbReference type="OrthoDB" id="9811998at2"/>
<dbReference type="GO" id="GO:0046872">
    <property type="term" value="F:metal ion binding"/>
    <property type="evidence" value="ECO:0007669"/>
    <property type="project" value="UniProtKB-KW"/>
</dbReference>
<dbReference type="Proteomes" id="UP000321580">
    <property type="component" value="Unassembled WGS sequence"/>
</dbReference>
<feature type="binding site" evidence="2">
    <location>
        <position position="78"/>
    </location>
    <ligand>
        <name>Cu cation</name>
        <dbReference type="ChEBI" id="CHEBI:23378"/>
    </ligand>
</feature>
<keyword evidence="6" id="KW-1185">Reference proteome</keyword>
<evidence type="ECO:0000256" key="2">
    <source>
        <dbReference type="PIRSR" id="PIRSR603782-1"/>
    </source>
</evidence>
<evidence type="ECO:0000256" key="4">
    <source>
        <dbReference type="SAM" id="SignalP"/>
    </source>
</evidence>
<dbReference type="InterPro" id="IPR003782">
    <property type="entry name" value="SCO1/SenC"/>
</dbReference>
<dbReference type="AlphaFoldDB" id="A0A5C6RK35"/>
<dbReference type="InterPro" id="IPR036249">
    <property type="entry name" value="Thioredoxin-like_sf"/>
</dbReference>
<reference evidence="5 6" key="1">
    <citation type="submission" date="2019-08" db="EMBL/GenBank/DDBJ databases">
        <title>Genome of Phaeodactylibacter luteus.</title>
        <authorList>
            <person name="Bowman J.P."/>
        </authorList>
    </citation>
    <scope>NUCLEOTIDE SEQUENCE [LARGE SCALE GENOMIC DNA]</scope>
    <source>
        <strain evidence="5 6">KCTC 42180</strain>
    </source>
</reference>
<dbReference type="Pfam" id="PF02630">
    <property type="entry name" value="SCO1-SenC"/>
    <property type="match status" value="1"/>
</dbReference>
<keyword evidence="2" id="KW-0186">Copper</keyword>
<dbReference type="PROSITE" id="PS51257">
    <property type="entry name" value="PROKAR_LIPOPROTEIN"/>
    <property type="match status" value="1"/>
</dbReference>
<dbReference type="SUPFAM" id="SSF52833">
    <property type="entry name" value="Thioredoxin-like"/>
    <property type="match status" value="1"/>
</dbReference>
<evidence type="ECO:0000313" key="6">
    <source>
        <dbReference type="Proteomes" id="UP000321580"/>
    </source>
</evidence>
<name>A0A5C6RK35_9BACT</name>
<dbReference type="Gene3D" id="3.40.30.10">
    <property type="entry name" value="Glutaredoxin"/>
    <property type="match status" value="1"/>
</dbReference>